<accession>A0ABV8PHQ1</accession>
<evidence type="ECO:0000259" key="1">
    <source>
        <dbReference type="Pfam" id="PF00144"/>
    </source>
</evidence>
<evidence type="ECO:0000313" key="2">
    <source>
        <dbReference type="EMBL" id="MFC4218571.1"/>
    </source>
</evidence>
<protein>
    <submittedName>
        <fullName evidence="2">Serine hydrolase domain-containing protein</fullName>
        <ecNumber evidence="2">3.-.-.-</ecNumber>
    </submittedName>
</protein>
<dbReference type="PANTHER" id="PTHR43283">
    <property type="entry name" value="BETA-LACTAMASE-RELATED"/>
    <property type="match status" value="1"/>
</dbReference>
<dbReference type="PANTHER" id="PTHR43283:SF3">
    <property type="entry name" value="BETA-LACTAMASE FAMILY PROTEIN (AFU_ORTHOLOGUE AFUA_5G07500)"/>
    <property type="match status" value="1"/>
</dbReference>
<keyword evidence="3" id="KW-1185">Reference proteome</keyword>
<evidence type="ECO:0000313" key="3">
    <source>
        <dbReference type="Proteomes" id="UP001595841"/>
    </source>
</evidence>
<organism evidence="2 3">
    <name type="scientific">Flagellimonas marina</name>
    <dbReference type="NCBI Taxonomy" id="1775168"/>
    <lineage>
        <taxon>Bacteria</taxon>
        <taxon>Pseudomonadati</taxon>
        <taxon>Bacteroidota</taxon>
        <taxon>Flavobacteriia</taxon>
        <taxon>Flavobacteriales</taxon>
        <taxon>Flavobacteriaceae</taxon>
        <taxon>Flagellimonas</taxon>
    </lineage>
</organism>
<dbReference type="InterPro" id="IPR012338">
    <property type="entry name" value="Beta-lactam/transpept-like"/>
</dbReference>
<dbReference type="EMBL" id="JBHSCL010000002">
    <property type="protein sequence ID" value="MFC4218571.1"/>
    <property type="molecule type" value="Genomic_DNA"/>
</dbReference>
<dbReference type="InterPro" id="IPR001466">
    <property type="entry name" value="Beta-lactam-related"/>
</dbReference>
<dbReference type="InterPro" id="IPR050789">
    <property type="entry name" value="Diverse_Enzym_Activities"/>
</dbReference>
<dbReference type="Gene3D" id="3.40.710.10">
    <property type="entry name" value="DD-peptidase/beta-lactamase superfamily"/>
    <property type="match status" value="1"/>
</dbReference>
<dbReference type="SUPFAM" id="SSF56601">
    <property type="entry name" value="beta-lactamase/transpeptidase-like"/>
    <property type="match status" value="1"/>
</dbReference>
<dbReference type="PROSITE" id="PS51257">
    <property type="entry name" value="PROKAR_LIPOPROTEIN"/>
    <property type="match status" value="1"/>
</dbReference>
<dbReference type="Pfam" id="PF00144">
    <property type="entry name" value="Beta-lactamase"/>
    <property type="match status" value="1"/>
</dbReference>
<comment type="caution">
    <text evidence="2">The sequence shown here is derived from an EMBL/GenBank/DDBJ whole genome shotgun (WGS) entry which is preliminary data.</text>
</comment>
<gene>
    <name evidence="2" type="ORF">ACFOWS_00400</name>
</gene>
<dbReference type="EC" id="3.-.-.-" evidence="2"/>
<sequence length="425" mass="47851">MKQAVSLLLVALFLIASCKKQEEEKVQYLVDETVKIRIDSTLQSFVDLGDVAGASALIFEKGEEVYYNAFGYTDIKNKKPMERNTLVQIYSMTKPITGTALMTLYEEGKFQLDDPLEKYAPEFANMQVYKGYDSIAGEMILEPAKRPITIRDITRHTAGFSGQRDLPGLGEAIAEADALNRENTLAEMAKKLSSVPLGYHPGEHWEYGISVDVQAYLVELLSDQPYATYVQEHVLDPLKMNDTRYFVPESDRDRMSSAYRHDGDSLIQLPNEEAHAYNYTKWPLTPGGWGFTSTLDNYMRFAQMLVNKGTLEGVQVLDSSTVELMTTNHLDESIEERSWLPSKGQVGFGIDFAVRLRPPASPEENNGVVGEFFWDGAASTLFWVDPTNELTAVLFVQVFPYNGTLHKRFRDAVYGPFSLEESTSE</sequence>
<dbReference type="RefSeq" id="WP_379761912.1">
    <property type="nucleotide sequence ID" value="NZ_JBHSCL010000002.1"/>
</dbReference>
<dbReference type="GO" id="GO:0016787">
    <property type="term" value="F:hydrolase activity"/>
    <property type="evidence" value="ECO:0007669"/>
    <property type="project" value="UniProtKB-KW"/>
</dbReference>
<dbReference type="Proteomes" id="UP001595841">
    <property type="component" value="Unassembled WGS sequence"/>
</dbReference>
<reference evidence="3" key="1">
    <citation type="journal article" date="2019" name="Int. J. Syst. Evol. Microbiol.">
        <title>The Global Catalogue of Microorganisms (GCM) 10K type strain sequencing project: providing services to taxonomists for standard genome sequencing and annotation.</title>
        <authorList>
            <consortium name="The Broad Institute Genomics Platform"/>
            <consortium name="The Broad Institute Genome Sequencing Center for Infectious Disease"/>
            <person name="Wu L."/>
            <person name="Ma J."/>
        </authorList>
    </citation>
    <scope>NUCLEOTIDE SEQUENCE [LARGE SCALE GENOMIC DNA]</scope>
    <source>
        <strain evidence="3">CGMCC 1.15774</strain>
    </source>
</reference>
<keyword evidence="2" id="KW-0378">Hydrolase</keyword>
<name>A0ABV8PHQ1_9FLAO</name>
<feature type="domain" description="Beta-lactamase-related" evidence="1">
    <location>
        <begin position="39"/>
        <end position="406"/>
    </location>
</feature>
<proteinExistence type="predicted"/>